<keyword evidence="1" id="KW-0378">Hydrolase</keyword>
<keyword evidence="4" id="KW-1185">Reference proteome</keyword>
<accession>A0ABS1BKX6</accession>
<reference evidence="3 4" key="1">
    <citation type="submission" date="2020-12" db="EMBL/GenBank/DDBJ databases">
        <title>Bacterial novel species Pedobacter sp. SD-b isolated from soil.</title>
        <authorList>
            <person name="Jung H.-Y."/>
        </authorList>
    </citation>
    <scope>NUCLEOTIDE SEQUENCE [LARGE SCALE GENOMIC DNA]</scope>
    <source>
        <strain evidence="3 4">SD-b</strain>
    </source>
</reference>
<evidence type="ECO:0000259" key="2">
    <source>
        <dbReference type="SMART" id="SM00047"/>
    </source>
</evidence>
<protein>
    <submittedName>
        <fullName evidence="3">Glucosaminidase domain-containing protein</fullName>
    </submittedName>
</protein>
<dbReference type="InterPro" id="IPR051056">
    <property type="entry name" value="Glycosyl_Hydrolase_73"/>
</dbReference>
<dbReference type="Pfam" id="PF01832">
    <property type="entry name" value="Glucosaminidase"/>
    <property type="match status" value="1"/>
</dbReference>
<evidence type="ECO:0000313" key="3">
    <source>
        <dbReference type="EMBL" id="MBK0383527.1"/>
    </source>
</evidence>
<proteinExistence type="predicted"/>
<gene>
    <name evidence="3" type="ORF">I5M32_11220</name>
</gene>
<dbReference type="PANTHER" id="PTHR33308:SF9">
    <property type="entry name" value="PEPTIDOGLYCAN HYDROLASE FLGJ"/>
    <property type="match status" value="1"/>
</dbReference>
<name>A0ABS1BKX6_9SPHI</name>
<evidence type="ECO:0000313" key="4">
    <source>
        <dbReference type="Proteomes" id="UP000660024"/>
    </source>
</evidence>
<dbReference type="PANTHER" id="PTHR33308">
    <property type="entry name" value="PEPTIDOGLYCAN HYDROLASE FLGJ"/>
    <property type="match status" value="1"/>
</dbReference>
<dbReference type="InterPro" id="IPR002901">
    <property type="entry name" value="MGlyc_endo_b_GlcNAc-like_dom"/>
</dbReference>
<feature type="domain" description="Mannosyl-glycoprotein endo-beta-N-acetylglucosamidase-like" evidence="2">
    <location>
        <begin position="16"/>
        <end position="160"/>
    </location>
</feature>
<dbReference type="SMART" id="SM00047">
    <property type="entry name" value="LYZ2"/>
    <property type="match status" value="1"/>
</dbReference>
<dbReference type="EMBL" id="JAEHFY010000014">
    <property type="protein sequence ID" value="MBK0383527.1"/>
    <property type="molecule type" value="Genomic_DNA"/>
</dbReference>
<comment type="caution">
    <text evidence="3">The sequence shown here is derived from an EMBL/GenBank/DDBJ whole genome shotgun (WGS) entry which is preliminary data.</text>
</comment>
<dbReference type="RefSeq" id="WP_200586331.1">
    <property type="nucleotide sequence ID" value="NZ_JAEHFY010000014.1"/>
</dbReference>
<dbReference type="Proteomes" id="UP000660024">
    <property type="component" value="Unassembled WGS sequence"/>
</dbReference>
<sequence>MGKKIQYKGSSTPGKNTPGQYASKIASAVIKACLNTGILPSVVIGQAMQESLYGNNYKAYYFNNPFGHMANSNWSGDSVRLGTGKAPYWRAYPTLLDAFKSHVAILQGNKYKIQGVALKKTPIAQLDSLQKAGYNVGPDRNQYAAKINRIINQYQLPGYDKQLLAMERELNDNNLAFHEQDGITQALHSIFA</sequence>
<evidence type="ECO:0000256" key="1">
    <source>
        <dbReference type="ARBA" id="ARBA00022801"/>
    </source>
</evidence>
<organism evidence="3 4">
    <name type="scientific">Pedobacter segetis</name>
    <dbReference type="NCBI Taxonomy" id="2793069"/>
    <lineage>
        <taxon>Bacteria</taxon>
        <taxon>Pseudomonadati</taxon>
        <taxon>Bacteroidota</taxon>
        <taxon>Sphingobacteriia</taxon>
        <taxon>Sphingobacteriales</taxon>
        <taxon>Sphingobacteriaceae</taxon>
        <taxon>Pedobacter</taxon>
    </lineage>
</organism>
<dbReference type="Gene3D" id="1.10.530.10">
    <property type="match status" value="1"/>
</dbReference>